<feature type="compositionally biased region" description="Low complexity" evidence="6">
    <location>
        <begin position="380"/>
        <end position="391"/>
    </location>
</feature>
<evidence type="ECO:0000256" key="6">
    <source>
        <dbReference type="SAM" id="MobiDB-lite"/>
    </source>
</evidence>
<feature type="compositionally biased region" description="Polar residues" evidence="6">
    <location>
        <begin position="307"/>
        <end position="318"/>
    </location>
</feature>
<organism evidence="8 9">
    <name type="scientific">Patiria miniata</name>
    <name type="common">Bat star</name>
    <name type="synonym">Asterina miniata</name>
    <dbReference type="NCBI Taxonomy" id="46514"/>
    <lineage>
        <taxon>Eukaryota</taxon>
        <taxon>Metazoa</taxon>
        <taxon>Echinodermata</taxon>
        <taxon>Eleutherozoa</taxon>
        <taxon>Asterozoa</taxon>
        <taxon>Asteroidea</taxon>
        <taxon>Valvatacea</taxon>
        <taxon>Valvatida</taxon>
        <taxon>Asterinidae</taxon>
        <taxon>Patiria</taxon>
    </lineage>
</organism>
<evidence type="ECO:0000256" key="3">
    <source>
        <dbReference type="ARBA" id="ARBA00022692"/>
    </source>
</evidence>
<evidence type="ECO:0000256" key="1">
    <source>
        <dbReference type="ARBA" id="ARBA00004370"/>
    </source>
</evidence>
<feature type="transmembrane region" description="Helical" evidence="7">
    <location>
        <begin position="576"/>
        <end position="597"/>
    </location>
</feature>
<evidence type="ECO:0000313" key="9">
    <source>
        <dbReference type="Proteomes" id="UP000887568"/>
    </source>
</evidence>
<feature type="compositionally biased region" description="Low complexity" evidence="6">
    <location>
        <begin position="405"/>
        <end position="416"/>
    </location>
</feature>
<keyword evidence="4 7" id="KW-1133">Transmembrane helix</keyword>
<feature type="compositionally biased region" description="Low complexity" evidence="6">
    <location>
        <begin position="327"/>
        <end position="357"/>
    </location>
</feature>
<dbReference type="RefSeq" id="XP_038053611.1">
    <property type="nucleotide sequence ID" value="XM_038197683.1"/>
</dbReference>
<feature type="compositionally biased region" description="Polar residues" evidence="6">
    <location>
        <begin position="24"/>
        <end position="35"/>
    </location>
</feature>
<dbReference type="Proteomes" id="UP000887568">
    <property type="component" value="Unplaced"/>
</dbReference>
<feature type="compositionally biased region" description="Polar residues" evidence="6">
    <location>
        <begin position="236"/>
        <end position="251"/>
    </location>
</feature>
<feature type="compositionally biased region" description="Basic and acidic residues" evidence="6">
    <location>
        <begin position="116"/>
        <end position="134"/>
    </location>
</feature>
<comment type="subcellular location">
    <subcellularLocation>
        <location evidence="1">Membrane</location>
    </subcellularLocation>
</comment>
<dbReference type="OMA" id="QRIAMIH"/>
<dbReference type="Pfam" id="PF04505">
    <property type="entry name" value="CD225"/>
    <property type="match status" value="1"/>
</dbReference>
<keyword evidence="5 7" id="KW-0472">Membrane</keyword>
<evidence type="ECO:0000313" key="8">
    <source>
        <dbReference type="EnsemblMetazoa" id="XP_038053611.1"/>
    </source>
</evidence>
<evidence type="ECO:0000256" key="2">
    <source>
        <dbReference type="ARBA" id="ARBA00006843"/>
    </source>
</evidence>
<dbReference type="AlphaFoldDB" id="A0A913ZR93"/>
<dbReference type="EnsemblMetazoa" id="XM_038197683.1">
    <property type="protein sequence ID" value="XP_038053611.1"/>
    <property type="gene ID" value="LOC119726065"/>
</dbReference>
<feature type="region of interest" description="Disordered" evidence="6">
    <location>
        <begin position="1"/>
        <end position="251"/>
    </location>
</feature>
<evidence type="ECO:0000256" key="5">
    <source>
        <dbReference type="ARBA" id="ARBA00023136"/>
    </source>
</evidence>
<evidence type="ECO:0000256" key="4">
    <source>
        <dbReference type="ARBA" id="ARBA00022989"/>
    </source>
</evidence>
<keyword evidence="3 7" id="KW-0812">Transmembrane</keyword>
<feature type="transmembrane region" description="Helical" evidence="7">
    <location>
        <begin position="618"/>
        <end position="641"/>
    </location>
</feature>
<name>A0A913ZR93_PATMI</name>
<proteinExistence type="inferred from homology"/>
<comment type="similarity">
    <text evidence="2">Belongs to the CD225/Dispanin family.</text>
</comment>
<dbReference type="GO" id="GO:0016020">
    <property type="term" value="C:membrane"/>
    <property type="evidence" value="ECO:0007669"/>
    <property type="project" value="UniProtKB-SubCell"/>
</dbReference>
<keyword evidence="9" id="KW-1185">Reference proteome</keyword>
<sequence>MATGFTRFENEVDTDDVPPATGPHGTQISPDNLPNYQDLYPQPDLCLVHPTLTGSSDLPLTPLSSPNRSGHTPIHPSAGLTAGQVNNASPPPYSILPPGGTPVFSSQPQPGTVDMNVRKREEAGDYEGYTRFENEEADIGTAETNQPSCPPPEQVDAPPLPASGPYTQSCLNDLPTYQGPQQLQPVANTEQPASTGVSDLPLKPLPSADESGQTPPHPSAGLPAEQDNAPPPPDSTLPSGGTLVITSQPRTQPVTRNMYALKKAGDYEGAKRVSRALRCVFFKVIVLVLACAIGYERFENEADTGTEETGQPSNSPSENRNDPPPQATASASAVSSPTDPSARQGCGPPTSAGCAPPTSAPTPPDDTSSPTGPLAGQGYAPPTIADAPPDDMSSPTGPLAGQGYAPPTIADAPPDDMSSPTGPLAGQGYAPPTIAAAPPDDMSSPNGNSAGQGYAPSTIAAAPPDDMSSPNGNSSRQGYAPPTRLSGPPVGVPPPPYTSHVGDTPITDRPPDYTPPISCTLGAYLAEGQPVWQGCGPIPTCEIPIHGPELRPNRVAHRRLRRGRRVSDDGTGISSYFGLAMAVLLICPPLGFVAMILSSVVDKRCRAGDLAGAKRSSVAVRVVSFCGVGLSITVGVLLIIFL</sequence>
<accession>A0A913ZR93</accession>
<feature type="compositionally biased region" description="Pro residues" evidence="6">
    <location>
        <begin position="148"/>
        <end position="162"/>
    </location>
</feature>
<dbReference type="InterPro" id="IPR007593">
    <property type="entry name" value="CD225/Dispanin_fam"/>
</dbReference>
<protein>
    <submittedName>
        <fullName evidence="8">Uncharacterized protein</fullName>
    </submittedName>
</protein>
<reference evidence="8" key="1">
    <citation type="submission" date="2022-11" db="UniProtKB">
        <authorList>
            <consortium name="EnsemblMetazoa"/>
        </authorList>
    </citation>
    <scope>IDENTIFICATION</scope>
</reference>
<feature type="compositionally biased region" description="Low complexity" evidence="6">
    <location>
        <begin position="50"/>
        <end position="66"/>
    </location>
</feature>
<evidence type="ECO:0000256" key="7">
    <source>
        <dbReference type="SAM" id="Phobius"/>
    </source>
</evidence>
<feature type="compositionally biased region" description="Polar residues" evidence="6">
    <location>
        <begin position="178"/>
        <end position="197"/>
    </location>
</feature>
<feature type="region of interest" description="Disordered" evidence="6">
    <location>
        <begin position="302"/>
        <end position="511"/>
    </location>
</feature>
<feature type="compositionally biased region" description="Low complexity" evidence="6">
    <location>
        <begin position="430"/>
        <end position="439"/>
    </location>
</feature>
<dbReference type="GeneID" id="119726065"/>
<feature type="compositionally biased region" description="Polar residues" evidence="6">
    <location>
        <begin position="468"/>
        <end position="477"/>
    </location>
</feature>